<accession>A0A839E2W1</accession>
<name>A0A839E2W1_9PSEU</name>
<gene>
    <name evidence="1" type="ORF">FHX42_005019</name>
</gene>
<dbReference type="AlphaFoldDB" id="A0A839E2W1"/>
<comment type="caution">
    <text evidence="1">The sequence shown here is derived from an EMBL/GenBank/DDBJ whole genome shotgun (WGS) entry which is preliminary data.</text>
</comment>
<dbReference type="EMBL" id="JACGWZ010000008">
    <property type="protein sequence ID" value="MBA8827623.1"/>
    <property type="molecule type" value="Genomic_DNA"/>
</dbReference>
<dbReference type="Proteomes" id="UP000569329">
    <property type="component" value="Unassembled WGS sequence"/>
</dbReference>
<keyword evidence="2" id="KW-1185">Reference proteome</keyword>
<reference evidence="1 2" key="1">
    <citation type="submission" date="2020-07" db="EMBL/GenBank/DDBJ databases">
        <title>Sequencing the genomes of 1000 actinobacteria strains.</title>
        <authorList>
            <person name="Klenk H.-P."/>
        </authorList>
    </citation>
    <scope>NUCLEOTIDE SEQUENCE [LARGE SCALE GENOMIC DNA]</scope>
    <source>
        <strain evidence="1 2">DSM 45975</strain>
    </source>
</reference>
<sequence length="67" mass="7206">MAGDPVIALGRAFLIETTSGTGALLPAMLPFDKLPEFVRGFADTPLFRAGQENQMRVGGLARRRSES</sequence>
<proteinExistence type="predicted"/>
<evidence type="ECO:0000313" key="2">
    <source>
        <dbReference type="Proteomes" id="UP000569329"/>
    </source>
</evidence>
<evidence type="ECO:0000313" key="1">
    <source>
        <dbReference type="EMBL" id="MBA8827623.1"/>
    </source>
</evidence>
<protein>
    <submittedName>
        <fullName evidence="1">Uncharacterized protein</fullName>
    </submittedName>
</protein>
<organism evidence="1 2">
    <name type="scientific">Halosaccharopolyspora lacisalsi</name>
    <dbReference type="NCBI Taxonomy" id="1000566"/>
    <lineage>
        <taxon>Bacteria</taxon>
        <taxon>Bacillati</taxon>
        <taxon>Actinomycetota</taxon>
        <taxon>Actinomycetes</taxon>
        <taxon>Pseudonocardiales</taxon>
        <taxon>Pseudonocardiaceae</taxon>
        <taxon>Halosaccharopolyspora</taxon>
    </lineage>
</organism>